<organism evidence="1">
    <name type="scientific">marine sediment metagenome</name>
    <dbReference type="NCBI Taxonomy" id="412755"/>
    <lineage>
        <taxon>unclassified sequences</taxon>
        <taxon>metagenomes</taxon>
        <taxon>ecological metagenomes</taxon>
    </lineage>
</organism>
<dbReference type="AlphaFoldDB" id="X1SHX5"/>
<feature type="non-terminal residue" evidence="1">
    <location>
        <position position="1"/>
    </location>
</feature>
<proteinExistence type="predicted"/>
<gene>
    <name evidence="1" type="ORF">S12H4_18265</name>
</gene>
<sequence>ETGYFIFSIPRANLSEMTFGLEHQFKTLEKNLQNKIHEIKLNNRKIIDTLTKQIFALANFETEYVCFIRSSKRIDSSTDSNFSLKSLLVV</sequence>
<accession>X1SHX5</accession>
<name>X1SHX5_9ZZZZ</name>
<protein>
    <submittedName>
        <fullName evidence="1">Uncharacterized protein</fullName>
    </submittedName>
</protein>
<dbReference type="EMBL" id="BARW01009006">
    <property type="protein sequence ID" value="GAI74980.1"/>
    <property type="molecule type" value="Genomic_DNA"/>
</dbReference>
<reference evidence="1" key="1">
    <citation type="journal article" date="2014" name="Front. Microbiol.">
        <title>High frequency of phylogenetically diverse reductive dehalogenase-homologous genes in deep subseafloor sedimentary metagenomes.</title>
        <authorList>
            <person name="Kawai M."/>
            <person name="Futagami T."/>
            <person name="Toyoda A."/>
            <person name="Takaki Y."/>
            <person name="Nishi S."/>
            <person name="Hori S."/>
            <person name="Arai W."/>
            <person name="Tsubouchi T."/>
            <person name="Morono Y."/>
            <person name="Uchiyama I."/>
            <person name="Ito T."/>
            <person name="Fujiyama A."/>
            <person name="Inagaki F."/>
            <person name="Takami H."/>
        </authorList>
    </citation>
    <scope>NUCLEOTIDE SEQUENCE</scope>
    <source>
        <strain evidence="1">Expedition CK06-06</strain>
    </source>
</reference>
<evidence type="ECO:0000313" key="1">
    <source>
        <dbReference type="EMBL" id="GAI74980.1"/>
    </source>
</evidence>
<comment type="caution">
    <text evidence="1">The sequence shown here is derived from an EMBL/GenBank/DDBJ whole genome shotgun (WGS) entry which is preliminary data.</text>
</comment>